<evidence type="ECO:0000313" key="9">
    <source>
        <dbReference type="EMBL" id="KAJ8917452.1"/>
    </source>
</evidence>
<evidence type="ECO:0000256" key="5">
    <source>
        <dbReference type="ARBA" id="ARBA00022989"/>
    </source>
</evidence>
<dbReference type="PANTHER" id="PTHR23512">
    <property type="entry name" value="MAJOR FACILITATOR SUPERFAMILY DOMAIN-CONTAINING PROTEIN 1"/>
    <property type="match status" value="1"/>
</dbReference>
<protein>
    <recommendedName>
        <fullName evidence="11">ATP synthase protein MI25</fullName>
    </recommendedName>
</protein>
<dbReference type="PANTHER" id="PTHR23512:SF3">
    <property type="entry name" value="MAJOR FACILITATOR SUPERFAMILY DOMAIN-CONTAINING PROTEIN 1"/>
    <property type="match status" value="1"/>
</dbReference>
<dbReference type="AlphaFoldDB" id="A0AAV8VTZ1"/>
<keyword evidence="3" id="KW-0813">Transport</keyword>
<evidence type="ECO:0000256" key="8">
    <source>
        <dbReference type="SAM" id="Phobius"/>
    </source>
</evidence>
<gene>
    <name evidence="9" type="ORF">NQ315_005499</name>
</gene>
<evidence type="ECO:0000313" key="10">
    <source>
        <dbReference type="Proteomes" id="UP001159042"/>
    </source>
</evidence>
<comment type="subcellular location">
    <subcellularLocation>
        <location evidence="1">Lysosome membrane</location>
        <topology evidence="1">Multi-pass membrane protein</topology>
    </subcellularLocation>
</comment>
<keyword evidence="10" id="KW-1185">Reference proteome</keyword>
<keyword evidence="5 8" id="KW-1133">Transmembrane helix</keyword>
<name>A0AAV8VTZ1_9CUCU</name>
<evidence type="ECO:0000256" key="2">
    <source>
        <dbReference type="ARBA" id="ARBA00008335"/>
    </source>
</evidence>
<dbReference type="InterPro" id="IPR036259">
    <property type="entry name" value="MFS_trans_sf"/>
</dbReference>
<evidence type="ECO:0000256" key="6">
    <source>
        <dbReference type="ARBA" id="ARBA00023136"/>
    </source>
</evidence>
<dbReference type="Proteomes" id="UP001159042">
    <property type="component" value="Unassembled WGS sequence"/>
</dbReference>
<dbReference type="SUPFAM" id="SSF103473">
    <property type="entry name" value="MFS general substrate transporter"/>
    <property type="match status" value="1"/>
</dbReference>
<evidence type="ECO:0000256" key="4">
    <source>
        <dbReference type="ARBA" id="ARBA00022692"/>
    </source>
</evidence>
<keyword evidence="6 8" id="KW-0472">Membrane</keyword>
<sequence>MVFKWNKKRGKVMWKIKVCKITRREERSCQAIQNLGLAVISIVAGFIVHHWGYKVLEIFFIGSLIGALLSTVILWVLDRLKKGSLNMTPGDRLRHQQCILAAEVLEREKILSASAASSSSASDLLQPNSDFHIRNRYLSRIGAPLPSSYDINAKGLQYRALR</sequence>
<comment type="caution">
    <text evidence="9">The sequence shown here is derived from an EMBL/GenBank/DDBJ whole genome shotgun (WGS) entry which is preliminary data.</text>
</comment>
<keyword evidence="4 8" id="KW-0812">Transmembrane</keyword>
<proteinExistence type="inferred from homology"/>
<comment type="similarity">
    <text evidence="2">Belongs to the major facilitator superfamily.</text>
</comment>
<dbReference type="InterPro" id="IPR052187">
    <property type="entry name" value="MFSD1"/>
</dbReference>
<feature type="transmembrane region" description="Helical" evidence="8">
    <location>
        <begin position="58"/>
        <end position="77"/>
    </location>
</feature>
<dbReference type="GO" id="GO:0005765">
    <property type="term" value="C:lysosomal membrane"/>
    <property type="evidence" value="ECO:0007669"/>
    <property type="project" value="UniProtKB-SubCell"/>
</dbReference>
<keyword evidence="7" id="KW-0458">Lysosome</keyword>
<organism evidence="9 10">
    <name type="scientific">Exocentrus adspersus</name>
    <dbReference type="NCBI Taxonomy" id="1586481"/>
    <lineage>
        <taxon>Eukaryota</taxon>
        <taxon>Metazoa</taxon>
        <taxon>Ecdysozoa</taxon>
        <taxon>Arthropoda</taxon>
        <taxon>Hexapoda</taxon>
        <taxon>Insecta</taxon>
        <taxon>Pterygota</taxon>
        <taxon>Neoptera</taxon>
        <taxon>Endopterygota</taxon>
        <taxon>Coleoptera</taxon>
        <taxon>Polyphaga</taxon>
        <taxon>Cucujiformia</taxon>
        <taxon>Chrysomeloidea</taxon>
        <taxon>Cerambycidae</taxon>
        <taxon>Lamiinae</taxon>
        <taxon>Acanthocinini</taxon>
        <taxon>Exocentrus</taxon>
    </lineage>
</organism>
<evidence type="ECO:0008006" key="11">
    <source>
        <dbReference type="Google" id="ProtNLM"/>
    </source>
</evidence>
<evidence type="ECO:0000256" key="3">
    <source>
        <dbReference type="ARBA" id="ARBA00022448"/>
    </source>
</evidence>
<feature type="transmembrane region" description="Helical" evidence="8">
    <location>
        <begin position="31"/>
        <end position="52"/>
    </location>
</feature>
<dbReference type="EMBL" id="JANEYG010000033">
    <property type="protein sequence ID" value="KAJ8917452.1"/>
    <property type="molecule type" value="Genomic_DNA"/>
</dbReference>
<evidence type="ECO:0000256" key="1">
    <source>
        <dbReference type="ARBA" id="ARBA00004155"/>
    </source>
</evidence>
<evidence type="ECO:0000256" key="7">
    <source>
        <dbReference type="ARBA" id="ARBA00023228"/>
    </source>
</evidence>
<reference evidence="9 10" key="1">
    <citation type="journal article" date="2023" name="Insect Mol. Biol.">
        <title>Genome sequencing provides insights into the evolution of gene families encoding plant cell wall-degrading enzymes in longhorned beetles.</title>
        <authorList>
            <person name="Shin N.R."/>
            <person name="Okamura Y."/>
            <person name="Kirsch R."/>
            <person name="Pauchet Y."/>
        </authorList>
    </citation>
    <scope>NUCLEOTIDE SEQUENCE [LARGE SCALE GENOMIC DNA]</scope>
    <source>
        <strain evidence="9">EAD_L_NR</strain>
    </source>
</reference>
<accession>A0AAV8VTZ1</accession>